<organism evidence="7 8">
    <name type="scientific">Trichoplax adhaerens</name>
    <name type="common">Trichoplax reptans</name>
    <dbReference type="NCBI Taxonomy" id="10228"/>
    <lineage>
        <taxon>Eukaryota</taxon>
        <taxon>Metazoa</taxon>
        <taxon>Placozoa</taxon>
        <taxon>Uniplacotomia</taxon>
        <taxon>Trichoplacea</taxon>
        <taxon>Trichoplacidae</taxon>
        <taxon>Trichoplax</taxon>
    </lineage>
</organism>
<accession>B3RV78</accession>
<dbReference type="PANTHER" id="PTHR21446">
    <property type="entry name" value="DUF3504 DOMAIN-CONTAINING PROTEIN"/>
    <property type="match status" value="1"/>
</dbReference>
<evidence type="ECO:0000259" key="6">
    <source>
        <dbReference type="Pfam" id="PF25561"/>
    </source>
</evidence>
<dbReference type="InParanoid" id="B3RV78"/>
<feature type="region of interest" description="Disordered" evidence="4">
    <location>
        <begin position="411"/>
        <end position="480"/>
    </location>
</feature>
<keyword evidence="1" id="KW-1017">Isopeptide bond</keyword>
<dbReference type="OrthoDB" id="10040310at2759"/>
<feature type="compositionally biased region" description="Low complexity" evidence="4">
    <location>
        <begin position="366"/>
        <end position="380"/>
    </location>
</feature>
<dbReference type="InterPro" id="IPR021893">
    <property type="entry name" value="ZMYM2-like_C"/>
</dbReference>
<feature type="compositionally biased region" description="Low complexity" evidence="4">
    <location>
        <begin position="431"/>
        <end position="441"/>
    </location>
</feature>
<feature type="compositionally biased region" description="Polar residues" evidence="4">
    <location>
        <begin position="334"/>
        <end position="343"/>
    </location>
</feature>
<evidence type="ECO:0000259" key="5">
    <source>
        <dbReference type="Pfam" id="PF12012"/>
    </source>
</evidence>
<keyword evidence="2" id="KW-0597">Phosphoprotein</keyword>
<feature type="region of interest" description="Disordered" evidence="4">
    <location>
        <begin position="316"/>
        <end position="394"/>
    </location>
</feature>
<feature type="compositionally biased region" description="Polar residues" evidence="4">
    <location>
        <begin position="381"/>
        <end position="394"/>
    </location>
</feature>
<dbReference type="RefSeq" id="XP_002111487.1">
    <property type="nucleotide sequence ID" value="XM_002111451.1"/>
</dbReference>
<evidence type="ECO:0000256" key="2">
    <source>
        <dbReference type="ARBA" id="ARBA00022553"/>
    </source>
</evidence>
<proteinExistence type="predicted"/>
<feature type="domain" description="QRICH1-like" evidence="6">
    <location>
        <begin position="21"/>
        <end position="115"/>
    </location>
</feature>
<name>B3RV78_TRIAD</name>
<dbReference type="GeneID" id="6753193"/>
<dbReference type="CTD" id="6753193"/>
<dbReference type="InterPro" id="IPR057926">
    <property type="entry name" value="QRICH1_dom"/>
</dbReference>
<dbReference type="AlphaFoldDB" id="B3RV78"/>
<keyword evidence="3" id="KW-0832">Ubl conjugation</keyword>
<dbReference type="Pfam" id="PF12012">
    <property type="entry name" value="DUF3504"/>
    <property type="match status" value="1"/>
</dbReference>
<evidence type="ECO:0000256" key="1">
    <source>
        <dbReference type="ARBA" id="ARBA00022499"/>
    </source>
</evidence>
<dbReference type="STRING" id="10228.B3RV78"/>
<dbReference type="EMBL" id="DS985244">
    <property type="protein sequence ID" value="EDV25454.1"/>
    <property type="molecule type" value="Genomic_DNA"/>
</dbReference>
<dbReference type="HOGENOM" id="CLU_452948_0_0_1"/>
<feature type="compositionally biased region" description="Basic and acidic residues" evidence="4">
    <location>
        <begin position="467"/>
        <end position="476"/>
    </location>
</feature>
<dbReference type="eggNOG" id="ENOG502QQQ9">
    <property type="taxonomic scope" value="Eukaryota"/>
</dbReference>
<dbReference type="PhylomeDB" id="B3RV78"/>
<evidence type="ECO:0000313" key="8">
    <source>
        <dbReference type="Proteomes" id="UP000009022"/>
    </source>
</evidence>
<feature type="compositionally biased region" description="Basic and acidic residues" evidence="4">
    <location>
        <begin position="347"/>
        <end position="356"/>
    </location>
</feature>
<keyword evidence="8" id="KW-1185">Reference proteome</keyword>
<dbReference type="Pfam" id="PF25561">
    <property type="entry name" value="QRICH1"/>
    <property type="match status" value="1"/>
</dbReference>
<gene>
    <name evidence="7" type="ORF">TRIADDRAFT_55556</name>
</gene>
<dbReference type="PANTHER" id="PTHR21446:SF13">
    <property type="entry name" value="DUF3504 DOMAIN-CONTAINING PROTEIN"/>
    <property type="match status" value="1"/>
</dbReference>
<dbReference type="KEGG" id="tad:TRIADDRAFT_55556"/>
<reference evidence="7 8" key="1">
    <citation type="journal article" date="2008" name="Nature">
        <title>The Trichoplax genome and the nature of placozoans.</title>
        <authorList>
            <person name="Srivastava M."/>
            <person name="Begovic E."/>
            <person name="Chapman J."/>
            <person name="Putnam N.H."/>
            <person name="Hellsten U."/>
            <person name="Kawashima T."/>
            <person name="Kuo A."/>
            <person name="Mitros T."/>
            <person name="Salamov A."/>
            <person name="Carpenter M.L."/>
            <person name="Signorovitch A.Y."/>
            <person name="Moreno M.A."/>
            <person name="Kamm K."/>
            <person name="Grimwood J."/>
            <person name="Schmutz J."/>
            <person name="Shapiro H."/>
            <person name="Grigoriev I.V."/>
            <person name="Buss L.W."/>
            <person name="Schierwater B."/>
            <person name="Dellaporta S.L."/>
            <person name="Rokhsar D.S."/>
        </authorList>
    </citation>
    <scope>NUCLEOTIDE SEQUENCE [LARGE SCALE GENOMIC DNA]</scope>
    <source>
        <strain evidence="7 8">Grell-BS-1999</strain>
    </source>
</reference>
<sequence>MLFSESDYARKVDNTQRSTKWAVENWESWRKQLNEKNNENVKELSQMSVSELNEWLTRYIHETRRQDGGPYPARSLYLLLYALLRHMRDKGVTDKNFLDEKDERFTSFHDALKKRIEQVANISNDPIKKRLKVSSIDESKLWQTAVLGDATSWTLQNTVFFYNSKLFTIRNVDSHRTLDANQFEIGSDNLGKYVRFIRSINDSNGAKEAEKAPSLSTIFRRKEQSNDIKLYARDMNSRVYHCYEVYLSIVPRHGPFYRRPIKSSGLLSFHSQPVGKNRLAVMLKEMCERADEIYHEFVSKKQVNGSAISLGQRHLPMLLPRPDEPSPSDSPSPTRRNLSNQNSTEDDSTRRSDTMSKRGQGCIECSSSFRSTSTTSNATSNQYPLSTATSSPSTVRSGIFSINGIMNKANSNNEVKPCSHDSAISHSKQDSNISTSINSISDKARTEQDKSSNLVSALSPSDTVDDGNNKLKRQPDRPNNVVQILPITDPKLITLQNGNKIINNTNSTAIILKDSPLNNDNVDQPNTNGKRISDHANNLTDIIVTKKSRIDQDDKQRNSLNFTSMENSLGSSVFDNCDINVYYLGSQTKFRVANFIIGLASLP</sequence>
<feature type="compositionally biased region" description="Polar residues" evidence="4">
    <location>
        <begin position="451"/>
        <end position="462"/>
    </location>
</feature>
<dbReference type="InterPro" id="IPR052787">
    <property type="entry name" value="MAVS"/>
</dbReference>
<feature type="domain" description="ZMYM2-like/QRICH1 C-terminal" evidence="5">
    <location>
        <begin position="133"/>
        <end position="286"/>
    </location>
</feature>
<dbReference type="Proteomes" id="UP000009022">
    <property type="component" value="Unassembled WGS sequence"/>
</dbReference>
<evidence type="ECO:0000313" key="7">
    <source>
        <dbReference type="EMBL" id="EDV25454.1"/>
    </source>
</evidence>
<protein>
    <submittedName>
        <fullName evidence="7">Uncharacterized protein</fullName>
    </submittedName>
</protein>
<evidence type="ECO:0000256" key="4">
    <source>
        <dbReference type="SAM" id="MobiDB-lite"/>
    </source>
</evidence>
<evidence type="ECO:0000256" key="3">
    <source>
        <dbReference type="ARBA" id="ARBA00022843"/>
    </source>
</evidence>